<dbReference type="InterPro" id="IPR002347">
    <property type="entry name" value="SDR_fam"/>
</dbReference>
<name>A0A0B3Y2S4_9ALTE</name>
<evidence type="ECO:0000313" key="5">
    <source>
        <dbReference type="Proteomes" id="UP000031197"/>
    </source>
</evidence>
<dbReference type="Gene3D" id="3.40.50.720">
    <property type="entry name" value="NAD(P)-binding Rossmann-like Domain"/>
    <property type="match status" value="1"/>
</dbReference>
<dbReference type="EMBL" id="JWLW01000005">
    <property type="protein sequence ID" value="KHT56414.1"/>
    <property type="molecule type" value="Genomic_DNA"/>
</dbReference>
<dbReference type="Pfam" id="PF00106">
    <property type="entry name" value="adh_short"/>
    <property type="match status" value="1"/>
</dbReference>
<keyword evidence="5" id="KW-1185">Reference proteome</keyword>
<evidence type="ECO:0000256" key="2">
    <source>
        <dbReference type="ARBA" id="ARBA00023002"/>
    </source>
</evidence>
<evidence type="ECO:0000313" key="4">
    <source>
        <dbReference type="EMBL" id="KHT56414.1"/>
    </source>
</evidence>
<protein>
    <submittedName>
        <fullName evidence="4">Short-chain dehydrogenase</fullName>
    </submittedName>
</protein>
<comment type="similarity">
    <text evidence="1 3">Belongs to the short-chain dehydrogenases/reductases (SDR) family.</text>
</comment>
<accession>A0A0B3Y2S4</accession>
<proteinExistence type="inferred from homology"/>
<dbReference type="PANTHER" id="PTHR24322">
    <property type="entry name" value="PKSB"/>
    <property type="match status" value="1"/>
</dbReference>
<organism evidence="4 5">
    <name type="scientific">Alteromonas marina</name>
    <dbReference type="NCBI Taxonomy" id="203795"/>
    <lineage>
        <taxon>Bacteria</taxon>
        <taxon>Pseudomonadati</taxon>
        <taxon>Pseudomonadota</taxon>
        <taxon>Gammaproteobacteria</taxon>
        <taxon>Alteromonadales</taxon>
        <taxon>Alteromonadaceae</taxon>
        <taxon>Alteromonas/Salinimonas group</taxon>
        <taxon>Alteromonas</taxon>
    </lineage>
</organism>
<reference evidence="4 5" key="1">
    <citation type="submission" date="2014-12" db="EMBL/GenBank/DDBJ databases">
        <title>Genome sequencing of Alteromonas marina AD001.</title>
        <authorList>
            <person name="Adrian T.G.S."/>
            <person name="Chan K.G."/>
        </authorList>
    </citation>
    <scope>NUCLEOTIDE SEQUENCE [LARGE SCALE GENOMIC DNA]</scope>
    <source>
        <strain evidence="4 5">AD001</strain>
    </source>
</reference>
<dbReference type="NCBIfam" id="NF004196">
    <property type="entry name" value="PRK05650.1"/>
    <property type="match status" value="1"/>
</dbReference>
<dbReference type="PRINTS" id="PR00080">
    <property type="entry name" value="SDRFAMILY"/>
</dbReference>
<evidence type="ECO:0000256" key="1">
    <source>
        <dbReference type="ARBA" id="ARBA00006484"/>
    </source>
</evidence>
<dbReference type="InterPro" id="IPR036291">
    <property type="entry name" value="NAD(P)-bd_dom_sf"/>
</dbReference>
<dbReference type="Proteomes" id="UP000031197">
    <property type="component" value="Unassembled WGS sequence"/>
</dbReference>
<gene>
    <name evidence="4" type="ORF">RJ41_03400</name>
</gene>
<dbReference type="GO" id="GO:0016616">
    <property type="term" value="F:oxidoreductase activity, acting on the CH-OH group of donors, NAD or NADP as acceptor"/>
    <property type="evidence" value="ECO:0007669"/>
    <property type="project" value="TreeGrafter"/>
</dbReference>
<keyword evidence="2" id="KW-0560">Oxidoreductase</keyword>
<evidence type="ECO:0000256" key="3">
    <source>
        <dbReference type="RuleBase" id="RU000363"/>
    </source>
</evidence>
<dbReference type="OrthoDB" id="4690547at2"/>
<dbReference type="SUPFAM" id="SSF51735">
    <property type="entry name" value="NAD(P)-binding Rossmann-fold domains"/>
    <property type="match status" value="1"/>
</dbReference>
<dbReference type="RefSeq" id="WP_039216942.1">
    <property type="nucleotide sequence ID" value="NZ_JWLW01000005.1"/>
</dbReference>
<dbReference type="PRINTS" id="PR00081">
    <property type="entry name" value="GDHRDH"/>
</dbReference>
<dbReference type="CDD" id="cd05233">
    <property type="entry name" value="SDR_c"/>
    <property type="match status" value="1"/>
</dbReference>
<dbReference type="AlphaFoldDB" id="A0A0B3Y2S4"/>
<dbReference type="PANTHER" id="PTHR24322:SF736">
    <property type="entry name" value="RETINOL DEHYDROGENASE 10"/>
    <property type="match status" value="1"/>
</dbReference>
<comment type="caution">
    <text evidence="4">The sequence shown here is derived from an EMBL/GenBank/DDBJ whole genome shotgun (WGS) entry which is preliminary data.</text>
</comment>
<sequence>MRVLITGGATGLGQAIALKWAGKWAGKDEGLDICIADINQERGDETVNALSAQGANAFYIHCDITSENDVQTLANTLENRWGGVDTVFNNAGVASGGSLLDESIEQWQWVFDINVLGMVRVSRALLPLMREQGGGYFINIASQAGLTPIPYMGSYNAVKAAVVSFSETMKLELAPDNIDVSVVCPSFFKTNLDESMRSTNPASHKMLNKFFAKADMTKEEVAESIYQQVNKKQFLILTHKLGKRAFLLKKLLPTQRYIKNMLNQTKMMKRAMEKQS</sequence>